<dbReference type="Pfam" id="PF00636">
    <property type="entry name" value="Ribonuclease_3"/>
    <property type="match status" value="1"/>
</dbReference>
<dbReference type="PANTHER" id="PTHR14950">
    <property type="entry name" value="DICER-RELATED"/>
    <property type="match status" value="1"/>
</dbReference>
<reference evidence="3 4" key="1">
    <citation type="submission" date="2024-01" db="EMBL/GenBank/DDBJ databases">
        <title>Genome assemblies of Stephania.</title>
        <authorList>
            <person name="Yang L."/>
        </authorList>
    </citation>
    <scope>NUCLEOTIDE SEQUENCE [LARGE SCALE GENOMIC DNA]</scope>
    <source>
        <strain evidence="3">QJT</strain>
        <tissue evidence="3">Leaf</tissue>
    </source>
</reference>
<accession>A0AAP0JP07</accession>
<organism evidence="3 4">
    <name type="scientific">Stephania japonica</name>
    <dbReference type="NCBI Taxonomy" id="461633"/>
    <lineage>
        <taxon>Eukaryota</taxon>
        <taxon>Viridiplantae</taxon>
        <taxon>Streptophyta</taxon>
        <taxon>Embryophyta</taxon>
        <taxon>Tracheophyta</taxon>
        <taxon>Spermatophyta</taxon>
        <taxon>Magnoliopsida</taxon>
        <taxon>Ranunculales</taxon>
        <taxon>Menispermaceae</taxon>
        <taxon>Menispermoideae</taxon>
        <taxon>Cissampelideae</taxon>
        <taxon>Stephania</taxon>
    </lineage>
</organism>
<dbReference type="GO" id="GO:0004525">
    <property type="term" value="F:ribonuclease III activity"/>
    <property type="evidence" value="ECO:0007669"/>
    <property type="project" value="InterPro"/>
</dbReference>
<dbReference type="Gene3D" id="1.10.1520.10">
    <property type="entry name" value="Ribonuclease III domain"/>
    <property type="match status" value="1"/>
</dbReference>
<dbReference type="EMBL" id="JBBNAE010000003">
    <property type="protein sequence ID" value="KAK9137586.1"/>
    <property type="molecule type" value="Genomic_DNA"/>
</dbReference>
<dbReference type="CDD" id="cd00593">
    <property type="entry name" value="RIBOc"/>
    <property type="match status" value="1"/>
</dbReference>
<evidence type="ECO:0000256" key="1">
    <source>
        <dbReference type="ARBA" id="ARBA00022801"/>
    </source>
</evidence>
<evidence type="ECO:0000313" key="3">
    <source>
        <dbReference type="EMBL" id="KAK9137586.1"/>
    </source>
</evidence>
<dbReference type="GO" id="GO:0005737">
    <property type="term" value="C:cytoplasm"/>
    <property type="evidence" value="ECO:0007669"/>
    <property type="project" value="TreeGrafter"/>
</dbReference>
<name>A0AAP0JP07_9MAGN</name>
<proteinExistence type="predicted"/>
<dbReference type="AlphaFoldDB" id="A0AAP0JP07"/>
<dbReference type="GO" id="GO:0030422">
    <property type="term" value="P:siRNA processing"/>
    <property type="evidence" value="ECO:0007669"/>
    <property type="project" value="TreeGrafter"/>
</dbReference>
<dbReference type="InterPro" id="IPR000999">
    <property type="entry name" value="RNase_III_dom"/>
</dbReference>
<comment type="caution">
    <text evidence="3">The sequence shown here is derived from an EMBL/GenBank/DDBJ whole genome shotgun (WGS) entry which is preliminary data.</text>
</comment>
<keyword evidence="4" id="KW-1185">Reference proteome</keyword>
<protein>
    <recommendedName>
        <fullName evidence="2">RNase III domain-containing protein</fullName>
    </recommendedName>
</protein>
<dbReference type="PANTHER" id="PTHR14950:SF46">
    <property type="entry name" value="ENDORIBONUCLEASE DICER HOMOLOG 3"/>
    <property type="match status" value="1"/>
</dbReference>
<dbReference type="GO" id="GO:0003723">
    <property type="term" value="F:RNA binding"/>
    <property type="evidence" value="ECO:0007669"/>
    <property type="project" value="TreeGrafter"/>
</dbReference>
<evidence type="ECO:0000313" key="4">
    <source>
        <dbReference type="Proteomes" id="UP001417504"/>
    </source>
</evidence>
<keyword evidence="1" id="KW-0378">Hydrolase</keyword>
<dbReference type="PROSITE" id="PS50142">
    <property type="entry name" value="RNASE_3_2"/>
    <property type="match status" value="1"/>
</dbReference>
<sequence>MTLNHVHMPPELLLRIDVSIGVLRSFYLMPSVMNRLESLMLGSQLKGEISYHAVNSQISSSLILEALTTLRCCESFSLERMELLGDSILKYAVSCYLFLKYPGKPEGQLSKRRKWAICNYALHKLGTNRKIQFFYTLLYSLYNSNCFPVIGHHEDGEEDNQDFFKVGQSTDVRSRDDIVADIIYGGKSLSFRHGRNESDEIVGGHGSIVEDDPIFEDPYELFVMELEM</sequence>
<dbReference type="SUPFAM" id="SSF69065">
    <property type="entry name" value="RNase III domain-like"/>
    <property type="match status" value="1"/>
</dbReference>
<dbReference type="GO" id="GO:0005634">
    <property type="term" value="C:nucleus"/>
    <property type="evidence" value="ECO:0007669"/>
    <property type="project" value="TreeGrafter"/>
</dbReference>
<evidence type="ECO:0000259" key="2">
    <source>
        <dbReference type="PROSITE" id="PS50142"/>
    </source>
</evidence>
<feature type="domain" description="RNase III" evidence="2">
    <location>
        <begin position="42"/>
        <end position="183"/>
    </location>
</feature>
<dbReference type="InterPro" id="IPR036389">
    <property type="entry name" value="RNase_III_sf"/>
</dbReference>
<dbReference type="Proteomes" id="UP001417504">
    <property type="component" value="Unassembled WGS sequence"/>
</dbReference>
<dbReference type="SMART" id="SM00535">
    <property type="entry name" value="RIBOc"/>
    <property type="match status" value="1"/>
</dbReference>
<gene>
    <name evidence="3" type="ORF">Sjap_008180</name>
</gene>